<proteinExistence type="predicted"/>
<reference evidence="1" key="1">
    <citation type="submission" date="2021-05" db="EMBL/GenBank/DDBJ databases">
        <authorList>
            <person name="Pan Q."/>
            <person name="Jouanno E."/>
            <person name="Zahm M."/>
            <person name="Klopp C."/>
            <person name="Cabau C."/>
            <person name="Louis A."/>
            <person name="Berthelot C."/>
            <person name="Parey E."/>
            <person name="Roest Crollius H."/>
            <person name="Montfort J."/>
            <person name="Robinson-Rechavi M."/>
            <person name="Bouchez O."/>
            <person name="Lampietro C."/>
            <person name="Lopez Roques C."/>
            <person name="Donnadieu C."/>
            <person name="Postlethwait J."/>
            <person name="Bobe J."/>
            <person name="Dillon D."/>
            <person name="Chandos A."/>
            <person name="von Hippel F."/>
            <person name="Guiguen Y."/>
        </authorList>
    </citation>
    <scope>NUCLEOTIDE SEQUENCE</scope>
    <source>
        <strain evidence="1">YG-Jan2019</strain>
    </source>
</reference>
<sequence length="99" mass="11000">MCKARSRAVPSTVSAGASEDRRVHLSPLCHNKRSCRSAKTPTSASRKPLSGCCFGLRSDSEWISVGGFLIRRVTWLTWQTEKSENLDFIACSFKKHLNG</sequence>
<organism evidence="1 2">
    <name type="scientific">Dallia pectoralis</name>
    <name type="common">Alaska blackfish</name>
    <dbReference type="NCBI Taxonomy" id="75939"/>
    <lineage>
        <taxon>Eukaryota</taxon>
        <taxon>Metazoa</taxon>
        <taxon>Chordata</taxon>
        <taxon>Craniata</taxon>
        <taxon>Vertebrata</taxon>
        <taxon>Euteleostomi</taxon>
        <taxon>Actinopterygii</taxon>
        <taxon>Neopterygii</taxon>
        <taxon>Teleostei</taxon>
        <taxon>Protacanthopterygii</taxon>
        <taxon>Esociformes</taxon>
        <taxon>Umbridae</taxon>
        <taxon>Dallia</taxon>
    </lineage>
</organism>
<dbReference type="Proteomes" id="UP001157502">
    <property type="component" value="Chromosome 15"/>
</dbReference>
<evidence type="ECO:0000313" key="1">
    <source>
        <dbReference type="EMBL" id="KAJ8001166.1"/>
    </source>
</evidence>
<gene>
    <name evidence="1" type="ORF">DPEC_G00188460</name>
</gene>
<accession>A0ACC2GC34</accession>
<protein>
    <submittedName>
        <fullName evidence="1">Uncharacterized protein</fullName>
    </submittedName>
</protein>
<dbReference type="EMBL" id="CM055742">
    <property type="protein sequence ID" value="KAJ8001166.1"/>
    <property type="molecule type" value="Genomic_DNA"/>
</dbReference>
<name>A0ACC2GC34_DALPE</name>
<evidence type="ECO:0000313" key="2">
    <source>
        <dbReference type="Proteomes" id="UP001157502"/>
    </source>
</evidence>
<keyword evidence="2" id="KW-1185">Reference proteome</keyword>
<comment type="caution">
    <text evidence="1">The sequence shown here is derived from an EMBL/GenBank/DDBJ whole genome shotgun (WGS) entry which is preliminary data.</text>
</comment>